<dbReference type="STRING" id="946122.A0A0C2T502"/>
<sequence>MGSVDRASEKARLGMEDTSATDDPVAKDEIDKQVLQDVIQESKRQVEDMRTIGGGVQKGADYGTQSTVILDKADMAANFLKPLKAFDSVVKGLSDVHPYAKVALSVLCWASQAIITQANRDKSIQDLQSRIADVYEFMLGDGRLAELISMKDILSHASQVMFECAKFIQVYSQPNFLSRLGKGVFSDTDDVVAKYTKAIDNLMQQFHQYAMRNVLTDTHDILTTSRHVLDDIRQLGDNQYLNAIAYAEGAGMDTDKACLDGTREEIQREVIDWIDDADPSAPSILWLSGPAGTGKSAIAHSIACAMKDSGALGSCFCFKKGDVNRYTKMLPTISCDLAGRDLRLKQALASVVSRDRSLGTTVDIMQQWENLIKEPISATSGDTIGRLVIVIDALDESGDPRTRKRILSLLTKQAADLPNNIRILLTSRPLPDIRKAFDGMLHVKHKSMAEIPSSLTQRDIQSYILEQLKDADYDFSAAEVAALAKKADGLFEWARLACDYIMSDTVGLSERERFEILMSLTGTKLLDDMYIVMLKEIMGERPEERVLIRFRSVMRHVLFTFEPLSLEALITMHRSVQPERDQYDAESTVLRRMGSLLAGIHDRLTPIRPLHSSFHDFLVDQNRSGEFFVDEADAHLDLTLASLYVMTRELRFNICQLESSYLRNSEVGDLAQRIKQYISPQLSYSCRFLGYHVDEVAFKAHVAAVLKDILCTERMFYWIETLSVLQSMSSLLRCLTIMVNRLESNEGYEDYETVILAAKDGIQLIQNCGGMVSESVPHLYLSALPFLPQDSILSKLLSPKFPLTAKLVSGQFATWPPFGCLLTGHTGRVNSVAFSHDGRWVVSGSEDGTIRIWDTEIGLLLAGPLKGHSDPVTSVAFSPDSKLVISGSQDETVCVWDTVTGSLTRDPLRGHSDYVGSVAFSPSGKRFVSGSGDKTICIWDAKSGMLVGKPLEGHTDSVNCVAFSPDGQKIISGSDDNTICIWDASTGLLVGKPLQGHADRIMSIAFSPGSSKIVSGSVDRTICVWDTETGSQTCNPLKGHTAWICSVVVSPNGNWILSASGDHTIQVWDIDTGTPVSSPFKPHTNSVRSLAISQDGKKVVSGSSDNTVYIGDVEVLQVGKILEQHKGDIYSVDISPDGKQIVSGSQDCTVCIWDVESGVLIKDPL</sequence>
<dbReference type="AlphaFoldDB" id="A0A0C2T502"/>
<evidence type="ECO:0000259" key="5">
    <source>
        <dbReference type="PROSITE" id="PS50837"/>
    </source>
</evidence>
<dbReference type="SMART" id="SM00320">
    <property type="entry name" value="WD40"/>
    <property type="match status" value="8"/>
</dbReference>
<feature type="compositionally biased region" description="Basic and acidic residues" evidence="4">
    <location>
        <begin position="1"/>
        <end position="15"/>
    </location>
</feature>
<feature type="repeat" description="WD" evidence="3">
    <location>
        <begin position="1080"/>
        <end position="1114"/>
    </location>
</feature>
<evidence type="ECO:0000256" key="1">
    <source>
        <dbReference type="ARBA" id="ARBA00022574"/>
    </source>
</evidence>
<evidence type="ECO:0000313" key="7">
    <source>
        <dbReference type="Proteomes" id="UP000054549"/>
    </source>
</evidence>
<dbReference type="OrthoDB" id="538223at2759"/>
<evidence type="ECO:0000313" key="6">
    <source>
        <dbReference type="EMBL" id="KIL61634.1"/>
    </source>
</evidence>
<dbReference type="InterPro" id="IPR015943">
    <property type="entry name" value="WD40/YVTN_repeat-like_dom_sf"/>
</dbReference>
<dbReference type="InterPro" id="IPR019775">
    <property type="entry name" value="WD40_repeat_CS"/>
</dbReference>
<dbReference type="InterPro" id="IPR003593">
    <property type="entry name" value="AAA+_ATPase"/>
</dbReference>
<dbReference type="InterPro" id="IPR001680">
    <property type="entry name" value="WD40_rpt"/>
</dbReference>
<dbReference type="SUPFAM" id="SSF50978">
    <property type="entry name" value="WD40 repeat-like"/>
    <property type="match status" value="2"/>
</dbReference>
<keyword evidence="2" id="KW-0677">Repeat</keyword>
<feature type="repeat" description="WD" evidence="3">
    <location>
        <begin position="1037"/>
        <end position="1078"/>
    </location>
</feature>
<dbReference type="Pfam" id="PF00400">
    <property type="entry name" value="WD40"/>
    <property type="match status" value="8"/>
</dbReference>
<feature type="repeat" description="WD" evidence="3">
    <location>
        <begin position="1122"/>
        <end position="1163"/>
    </location>
</feature>
<dbReference type="InterPro" id="IPR007111">
    <property type="entry name" value="NACHT_NTPase"/>
</dbReference>
<dbReference type="PANTHER" id="PTHR44129">
    <property type="entry name" value="WD REPEAT-CONTAINING PROTEIN POP1"/>
    <property type="match status" value="1"/>
</dbReference>
<dbReference type="PROSITE" id="PS50837">
    <property type="entry name" value="NACHT"/>
    <property type="match status" value="1"/>
</dbReference>
<feature type="repeat" description="WD" evidence="3">
    <location>
        <begin position="951"/>
        <end position="992"/>
    </location>
</feature>
<dbReference type="InterPro" id="IPR020472">
    <property type="entry name" value="WD40_PAC1"/>
</dbReference>
<dbReference type="Gene3D" id="2.130.10.10">
    <property type="entry name" value="YVTN repeat-like/Quinoprotein amine dehydrogenase"/>
    <property type="match status" value="2"/>
</dbReference>
<dbReference type="HOGENOM" id="CLU_000288_6_3_1"/>
<organism evidence="6 7">
    <name type="scientific">Amanita muscaria (strain Koide BX008)</name>
    <dbReference type="NCBI Taxonomy" id="946122"/>
    <lineage>
        <taxon>Eukaryota</taxon>
        <taxon>Fungi</taxon>
        <taxon>Dikarya</taxon>
        <taxon>Basidiomycota</taxon>
        <taxon>Agaricomycotina</taxon>
        <taxon>Agaricomycetes</taxon>
        <taxon>Agaricomycetidae</taxon>
        <taxon>Agaricales</taxon>
        <taxon>Pluteineae</taxon>
        <taxon>Amanitaceae</taxon>
        <taxon>Amanita</taxon>
    </lineage>
</organism>
<dbReference type="CDD" id="cd00200">
    <property type="entry name" value="WD40"/>
    <property type="match status" value="1"/>
</dbReference>
<dbReference type="Proteomes" id="UP000054549">
    <property type="component" value="Unassembled WGS sequence"/>
</dbReference>
<dbReference type="Gene3D" id="3.40.50.300">
    <property type="entry name" value="P-loop containing nucleotide triphosphate hydrolases"/>
    <property type="match status" value="1"/>
</dbReference>
<feature type="repeat" description="WD" evidence="3">
    <location>
        <begin position="822"/>
        <end position="856"/>
    </location>
</feature>
<feature type="repeat" description="WD" evidence="3">
    <location>
        <begin position="994"/>
        <end position="1035"/>
    </location>
</feature>
<proteinExistence type="predicted"/>
<dbReference type="EMBL" id="KN818281">
    <property type="protein sequence ID" value="KIL61634.1"/>
    <property type="molecule type" value="Genomic_DNA"/>
</dbReference>
<reference evidence="6 7" key="1">
    <citation type="submission" date="2014-04" db="EMBL/GenBank/DDBJ databases">
        <title>Evolutionary Origins and Diversification of the Mycorrhizal Mutualists.</title>
        <authorList>
            <consortium name="DOE Joint Genome Institute"/>
            <consortium name="Mycorrhizal Genomics Consortium"/>
            <person name="Kohler A."/>
            <person name="Kuo A."/>
            <person name="Nagy L.G."/>
            <person name="Floudas D."/>
            <person name="Copeland A."/>
            <person name="Barry K.W."/>
            <person name="Cichocki N."/>
            <person name="Veneault-Fourrey C."/>
            <person name="LaButti K."/>
            <person name="Lindquist E.A."/>
            <person name="Lipzen A."/>
            <person name="Lundell T."/>
            <person name="Morin E."/>
            <person name="Murat C."/>
            <person name="Riley R."/>
            <person name="Ohm R."/>
            <person name="Sun H."/>
            <person name="Tunlid A."/>
            <person name="Henrissat B."/>
            <person name="Grigoriev I.V."/>
            <person name="Hibbett D.S."/>
            <person name="Martin F."/>
        </authorList>
    </citation>
    <scope>NUCLEOTIDE SEQUENCE [LARGE SCALE GENOMIC DNA]</scope>
    <source>
        <strain evidence="6 7">Koide BX008</strain>
    </source>
</reference>
<feature type="non-terminal residue" evidence="6">
    <location>
        <position position="1165"/>
    </location>
</feature>
<dbReference type="Pfam" id="PF24883">
    <property type="entry name" value="NPHP3_N"/>
    <property type="match status" value="1"/>
</dbReference>
<dbReference type="SUPFAM" id="SSF52540">
    <property type="entry name" value="P-loop containing nucleoside triphosphate hydrolases"/>
    <property type="match status" value="1"/>
</dbReference>
<dbReference type="PROSITE" id="PS00678">
    <property type="entry name" value="WD_REPEATS_1"/>
    <property type="match status" value="5"/>
</dbReference>
<protein>
    <recommendedName>
        <fullName evidence="5">NACHT domain-containing protein</fullName>
    </recommendedName>
</protein>
<dbReference type="InterPro" id="IPR036322">
    <property type="entry name" value="WD40_repeat_dom_sf"/>
</dbReference>
<dbReference type="SMART" id="SM00382">
    <property type="entry name" value="AAA"/>
    <property type="match status" value="1"/>
</dbReference>
<dbReference type="PRINTS" id="PR00320">
    <property type="entry name" value="GPROTEINBRPT"/>
</dbReference>
<dbReference type="InterPro" id="IPR027417">
    <property type="entry name" value="P-loop_NTPase"/>
</dbReference>
<dbReference type="InterPro" id="IPR056884">
    <property type="entry name" value="NPHP3-like_N"/>
</dbReference>
<accession>A0A0C2T502</accession>
<keyword evidence="7" id="KW-1185">Reference proteome</keyword>
<evidence type="ECO:0000256" key="3">
    <source>
        <dbReference type="PROSITE-ProRule" id="PRU00221"/>
    </source>
</evidence>
<dbReference type="InParanoid" id="A0A0C2T502"/>
<feature type="repeat" description="WD" evidence="3">
    <location>
        <begin position="865"/>
        <end position="906"/>
    </location>
</feature>
<evidence type="ECO:0000256" key="2">
    <source>
        <dbReference type="ARBA" id="ARBA00022737"/>
    </source>
</evidence>
<feature type="repeat" description="WD" evidence="3">
    <location>
        <begin position="908"/>
        <end position="949"/>
    </location>
</feature>
<evidence type="ECO:0000256" key="4">
    <source>
        <dbReference type="SAM" id="MobiDB-lite"/>
    </source>
</evidence>
<dbReference type="InterPro" id="IPR050349">
    <property type="entry name" value="WD_LIS1/nudF_dynein_reg"/>
</dbReference>
<dbReference type="PROSITE" id="PS50294">
    <property type="entry name" value="WD_REPEATS_REGION"/>
    <property type="match status" value="8"/>
</dbReference>
<keyword evidence="1 3" id="KW-0853">WD repeat</keyword>
<feature type="region of interest" description="Disordered" evidence="4">
    <location>
        <begin position="1"/>
        <end position="27"/>
    </location>
</feature>
<dbReference type="PROSITE" id="PS50082">
    <property type="entry name" value="WD_REPEATS_2"/>
    <property type="match status" value="8"/>
</dbReference>
<feature type="domain" description="NACHT" evidence="5">
    <location>
        <begin position="283"/>
        <end position="429"/>
    </location>
</feature>
<name>A0A0C2T502_AMAMK</name>
<gene>
    <name evidence="6" type="ORF">M378DRAFT_846816</name>
</gene>